<dbReference type="Gene3D" id="3.40.50.300">
    <property type="entry name" value="P-loop containing nucleotide triphosphate hydrolases"/>
    <property type="match status" value="2"/>
</dbReference>
<dbReference type="Proteomes" id="UP000186309">
    <property type="component" value="Chromosome"/>
</dbReference>
<dbReference type="PROSITE" id="PS50893">
    <property type="entry name" value="ABC_TRANSPORTER_2"/>
    <property type="match status" value="2"/>
</dbReference>
<dbReference type="AlphaFoldDB" id="A0A1U7CW60"/>
<evidence type="ECO:0000256" key="9">
    <source>
        <dbReference type="ARBA" id="ARBA00023136"/>
    </source>
</evidence>
<dbReference type="InterPro" id="IPR050107">
    <property type="entry name" value="ABC_carbohydrate_import_ATPase"/>
</dbReference>
<dbReference type="OrthoDB" id="9771863at2"/>
<dbReference type="SUPFAM" id="SSF52540">
    <property type="entry name" value="P-loop containing nucleoside triphosphate hydrolases"/>
    <property type="match status" value="2"/>
</dbReference>
<keyword evidence="7 11" id="KW-0067">ATP-binding</keyword>
<dbReference type="InterPro" id="IPR027417">
    <property type="entry name" value="P-loop_NTPase"/>
</dbReference>
<organism evidence="11 12">
    <name type="scientific">Paludisphaera borealis</name>
    <dbReference type="NCBI Taxonomy" id="1387353"/>
    <lineage>
        <taxon>Bacteria</taxon>
        <taxon>Pseudomonadati</taxon>
        <taxon>Planctomycetota</taxon>
        <taxon>Planctomycetia</taxon>
        <taxon>Isosphaerales</taxon>
        <taxon>Isosphaeraceae</taxon>
        <taxon>Paludisphaera</taxon>
    </lineage>
</organism>
<keyword evidence="9" id="KW-0472">Membrane</keyword>
<keyword evidence="6" id="KW-0547">Nucleotide-binding</keyword>
<dbReference type="InterPro" id="IPR017871">
    <property type="entry name" value="ABC_transporter-like_CS"/>
</dbReference>
<dbReference type="PANTHER" id="PTHR43790">
    <property type="entry name" value="CARBOHYDRATE TRANSPORT ATP-BINDING PROTEIN MG119-RELATED"/>
    <property type="match status" value="1"/>
</dbReference>
<keyword evidence="5" id="KW-0677">Repeat</keyword>
<dbReference type="PROSITE" id="PS00211">
    <property type="entry name" value="ABC_TRANSPORTER_1"/>
    <property type="match status" value="1"/>
</dbReference>
<evidence type="ECO:0000256" key="4">
    <source>
        <dbReference type="ARBA" id="ARBA00022597"/>
    </source>
</evidence>
<dbReference type="InterPro" id="IPR003439">
    <property type="entry name" value="ABC_transporter-like_ATP-bd"/>
</dbReference>
<accession>A0A1U7CW60</accession>
<dbReference type="EMBL" id="CP019082">
    <property type="protein sequence ID" value="APW63129.1"/>
    <property type="molecule type" value="Genomic_DNA"/>
</dbReference>
<evidence type="ECO:0000256" key="7">
    <source>
        <dbReference type="ARBA" id="ARBA00022840"/>
    </source>
</evidence>
<gene>
    <name evidence="11" type="primary">araG</name>
    <name evidence="11" type="ORF">BSF38_04690</name>
</gene>
<proteinExistence type="predicted"/>
<protein>
    <submittedName>
        <fullName evidence="11">Arabinose import ATP-binding protein AraG</fullName>
        <ecNumber evidence="11">3.6.3.17</ecNumber>
    </submittedName>
</protein>
<evidence type="ECO:0000313" key="12">
    <source>
        <dbReference type="Proteomes" id="UP000186309"/>
    </source>
</evidence>
<dbReference type="RefSeq" id="WP_076349525.1">
    <property type="nucleotide sequence ID" value="NZ_CP019082.1"/>
</dbReference>
<reference evidence="12" key="1">
    <citation type="submission" date="2016-12" db="EMBL/GenBank/DDBJ databases">
        <title>Comparative genomics of four Isosphaeraceae planctomycetes: a common pool of plasmids and glycoside hydrolase genes.</title>
        <authorList>
            <person name="Ivanova A."/>
        </authorList>
    </citation>
    <scope>NUCLEOTIDE SEQUENCE [LARGE SCALE GENOMIC DNA]</scope>
    <source>
        <strain evidence="12">PX4</strain>
    </source>
</reference>
<evidence type="ECO:0000256" key="5">
    <source>
        <dbReference type="ARBA" id="ARBA00022737"/>
    </source>
</evidence>
<dbReference type="GO" id="GO:0005886">
    <property type="term" value="C:plasma membrane"/>
    <property type="evidence" value="ECO:0007669"/>
    <property type="project" value="UniProtKB-SubCell"/>
</dbReference>
<feature type="domain" description="ABC transporter" evidence="10">
    <location>
        <begin position="249"/>
        <end position="498"/>
    </location>
</feature>
<dbReference type="STRING" id="1387353.BSF38_04690"/>
<evidence type="ECO:0000256" key="1">
    <source>
        <dbReference type="ARBA" id="ARBA00004202"/>
    </source>
</evidence>
<evidence type="ECO:0000256" key="6">
    <source>
        <dbReference type="ARBA" id="ARBA00022741"/>
    </source>
</evidence>
<sequence>MRSNSSDGCRVSLNGLTRSFAGAQALKGVDLELIGGEVHALCGENGAGKSTLIQILGGAIRPDGGSISINGREVRFPNPAVAIEAGIAVIHQELSLVDAFSVAENLALGSEPRIGPWIDRRAILRLARERLETLGFPLDPAANVASLSVGQRQQVEIAKALGGEVRVLVLDEPTAALSRAETERLFDVLRSLRERGVAILYVSHHLEEVFEISDRITVLRDGRRIGTWPRSELSLDRVVAEMVGEAVDVRQRSARKTSGDPMLRVSGATGKTLRGVDLTVAPGEVVGLTGLSGAGQEELASALFGSARLASGEIVWKGRPFRPRHPIEASEQGVAMVPSDRRRQGLIPTQGITENVAIASYPALSRWGWINGRRRRALAARWCKTFEVAAASLSQKVLTLSGGNQQKVLLARWAARDPELLILNEPTRGIDVKTREAIHRWVDDQADAGRCVLLVSSDTQELTRLADRCVVLRAGRVARRLEPPDLSEHAIVAAMVES</sequence>
<dbReference type="SMART" id="SM00382">
    <property type="entry name" value="AAA"/>
    <property type="match status" value="2"/>
</dbReference>
<comment type="subcellular location">
    <subcellularLocation>
        <location evidence="1">Cell membrane</location>
        <topology evidence="1">Peripheral membrane protein</topology>
    </subcellularLocation>
</comment>
<keyword evidence="8" id="KW-1278">Translocase</keyword>
<evidence type="ECO:0000256" key="3">
    <source>
        <dbReference type="ARBA" id="ARBA00022475"/>
    </source>
</evidence>
<keyword evidence="4" id="KW-0762">Sugar transport</keyword>
<evidence type="ECO:0000256" key="8">
    <source>
        <dbReference type="ARBA" id="ARBA00022967"/>
    </source>
</evidence>
<keyword evidence="11" id="KW-0378">Hydrolase</keyword>
<name>A0A1U7CW60_9BACT</name>
<keyword evidence="2" id="KW-0813">Transport</keyword>
<evidence type="ECO:0000256" key="2">
    <source>
        <dbReference type="ARBA" id="ARBA00022448"/>
    </source>
</evidence>
<dbReference type="EC" id="3.6.3.17" evidence="11"/>
<dbReference type="FunFam" id="3.40.50.300:FF:000127">
    <property type="entry name" value="Ribose import ATP-binding protein RbsA"/>
    <property type="match status" value="1"/>
</dbReference>
<keyword evidence="12" id="KW-1185">Reference proteome</keyword>
<dbReference type="Pfam" id="PF00005">
    <property type="entry name" value="ABC_tran"/>
    <property type="match status" value="2"/>
</dbReference>
<dbReference type="KEGG" id="pbor:BSF38_04690"/>
<evidence type="ECO:0000259" key="10">
    <source>
        <dbReference type="PROSITE" id="PS50893"/>
    </source>
</evidence>
<dbReference type="PANTHER" id="PTHR43790:SF3">
    <property type="entry name" value="D-ALLOSE IMPORT ATP-BINDING PROTEIN ALSA-RELATED"/>
    <property type="match status" value="1"/>
</dbReference>
<dbReference type="GO" id="GO:0005524">
    <property type="term" value="F:ATP binding"/>
    <property type="evidence" value="ECO:0007669"/>
    <property type="project" value="UniProtKB-KW"/>
</dbReference>
<keyword evidence="3" id="KW-1003">Cell membrane</keyword>
<dbReference type="CDD" id="cd03216">
    <property type="entry name" value="ABC_Carb_Monos_I"/>
    <property type="match status" value="1"/>
</dbReference>
<dbReference type="GO" id="GO:0016887">
    <property type="term" value="F:ATP hydrolysis activity"/>
    <property type="evidence" value="ECO:0007669"/>
    <property type="project" value="InterPro"/>
</dbReference>
<dbReference type="InterPro" id="IPR003593">
    <property type="entry name" value="AAA+_ATPase"/>
</dbReference>
<evidence type="ECO:0000313" key="11">
    <source>
        <dbReference type="EMBL" id="APW63129.1"/>
    </source>
</evidence>
<dbReference type="CDD" id="cd03215">
    <property type="entry name" value="ABC_Carb_Monos_II"/>
    <property type="match status" value="1"/>
</dbReference>
<feature type="domain" description="ABC transporter" evidence="10">
    <location>
        <begin position="11"/>
        <end position="246"/>
    </location>
</feature>